<proteinExistence type="predicted"/>
<reference evidence="1 2" key="1">
    <citation type="submission" date="2018-04" db="EMBL/GenBank/DDBJ databases">
        <title>Pararhodobacter oceanense sp. nov., isolated from marine intertidal sediment.</title>
        <authorList>
            <person name="Wang X.-L."/>
            <person name="Du Z.-J."/>
        </authorList>
    </citation>
    <scope>NUCLEOTIDE SEQUENCE [LARGE SCALE GENOMIC DNA]</scope>
    <source>
        <strain evidence="1 2">AM505</strain>
    </source>
</reference>
<dbReference type="AlphaFoldDB" id="A0A2T8HX59"/>
<keyword evidence="2" id="KW-1185">Reference proteome</keyword>
<protein>
    <submittedName>
        <fullName evidence="1">Uncharacterized protein</fullName>
    </submittedName>
</protein>
<gene>
    <name evidence="1" type="ORF">DDE20_00055</name>
</gene>
<evidence type="ECO:0000313" key="2">
    <source>
        <dbReference type="Proteomes" id="UP000245911"/>
    </source>
</evidence>
<dbReference type="EMBL" id="QDKM01000001">
    <property type="protein sequence ID" value="PVH30017.1"/>
    <property type="molecule type" value="Genomic_DNA"/>
</dbReference>
<comment type="caution">
    <text evidence="1">The sequence shown here is derived from an EMBL/GenBank/DDBJ whole genome shotgun (WGS) entry which is preliminary data.</text>
</comment>
<evidence type="ECO:0000313" key="1">
    <source>
        <dbReference type="EMBL" id="PVH30017.1"/>
    </source>
</evidence>
<name>A0A2T8HX59_9RHOB</name>
<dbReference type="Proteomes" id="UP000245911">
    <property type="component" value="Unassembled WGS sequence"/>
</dbReference>
<sequence>MSEIAGTGAEAKISNWHAMRRSQFLNLLREQKPSRLGASGPAQAYLDEVLIVRMTFGWKKVAFRFVEPAETWNAFLMMGMSSKFVHLVKGNWSRLGGL</sequence>
<accession>A0A2T8HX59</accession>
<organism evidence="1 2">
    <name type="scientific">Pararhodobacter oceanensis</name>
    <dbReference type="NCBI Taxonomy" id="2172121"/>
    <lineage>
        <taxon>Bacteria</taxon>
        <taxon>Pseudomonadati</taxon>
        <taxon>Pseudomonadota</taxon>
        <taxon>Alphaproteobacteria</taxon>
        <taxon>Rhodobacterales</taxon>
        <taxon>Paracoccaceae</taxon>
        <taxon>Pararhodobacter</taxon>
    </lineage>
</organism>